<dbReference type="GO" id="GO:0016757">
    <property type="term" value="F:glycosyltransferase activity"/>
    <property type="evidence" value="ECO:0007669"/>
    <property type="project" value="UniProtKB-KW"/>
</dbReference>
<protein>
    <submittedName>
        <fullName evidence="3">Glycosyltransferase</fullName>
    </submittedName>
</protein>
<evidence type="ECO:0000256" key="1">
    <source>
        <dbReference type="SAM" id="Coils"/>
    </source>
</evidence>
<evidence type="ECO:0000313" key="3">
    <source>
        <dbReference type="EMBL" id="QBB71850.1"/>
    </source>
</evidence>
<dbReference type="SUPFAM" id="SSF52540">
    <property type="entry name" value="P-loop containing nucleoside triphosphate hydrolases"/>
    <property type="match status" value="1"/>
</dbReference>
<dbReference type="Pfam" id="PF00535">
    <property type="entry name" value="Glycos_transf_2"/>
    <property type="match status" value="2"/>
</dbReference>
<dbReference type="CDD" id="cd04186">
    <property type="entry name" value="GT_2_like_c"/>
    <property type="match status" value="1"/>
</dbReference>
<dbReference type="SUPFAM" id="SSF53448">
    <property type="entry name" value="Nucleotide-diphospho-sugar transferases"/>
    <property type="match status" value="2"/>
</dbReference>
<feature type="coiled-coil region" evidence="1">
    <location>
        <begin position="271"/>
        <end position="300"/>
    </location>
</feature>
<keyword evidence="4" id="KW-1185">Reference proteome</keyword>
<dbReference type="EMBL" id="CP035704">
    <property type="protein sequence ID" value="QBB71850.1"/>
    <property type="molecule type" value="Genomic_DNA"/>
</dbReference>
<reference evidence="3 4" key="1">
    <citation type="submission" date="2019-01" db="EMBL/GenBank/DDBJ databases">
        <title>Pseudolysobacter antarctica gen. nov., sp. nov., isolated from Fildes Peninsula, Antarctica.</title>
        <authorList>
            <person name="Wei Z."/>
            <person name="Peng F."/>
        </authorList>
    </citation>
    <scope>NUCLEOTIDE SEQUENCE [LARGE SCALE GENOMIC DNA]</scope>
    <source>
        <strain evidence="3 4">AQ6-296</strain>
    </source>
</reference>
<evidence type="ECO:0000313" key="4">
    <source>
        <dbReference type="Proteomes" id="UP000291562"/>
    </source>
</evidence>
<dbReference type="Gene3D" id="3.40.50.300">
    <property type="entry name" value="P-loop containing nucleotide triphosphate hydrolases"/>
    <property type="match status" value="1"/>
</dbReference>
<sequence>MNVNTNQILLLGMHRSGTSAIARVIGLMGAWIGEEHALLAQHPTDNPTGYWERQDVTLAHHDFLLATGNHWDTLANFRAEATPIAAQTQLRDRLRPIVAELDAHPPWLLKDPRLCLLLPLWQSLLQSPVHVIAVRNPGEVAASLLHGPRGAYSTHFLLALWEKYLLSTLTALRGKTALFVSYERLLTDPLSECTRIFVALRDLGVAGLHAADQQQVQAFIDTNLHRSHAISHTPLSTQQAALHAWLEVQTAANGAVQVEDFPINDGIDAVLAEYEIAIRHARAQANAEAQRNAIVETTNQKKQLAQLQADISSVHDLQLTQLHAEFARQQELTAQLLMDEKLRHEERQHRIAQALAGEQQQRRRADLGDAHHANLQSQIAQLSSHIQTLQGGIHAMQNSLAWRLSAPLRKLGELLPLRLSYATEQQLYRSFYALSGVSPARKRALVLWLHRRAPWLTRNTLSYQLYQKTREIRQPSANVNAVPRMDNTRAETIINALPSRPLISIVMPVYNVERRWLLLAVESVQRQFYPHWELCIADDASTNADTRAALREIAALGDKRIRMVKLKKNLGIAGCSNAALKLASGEYIGLLDNDDELTRDALLEVAQRIVAEQPDVIYSDEDKLEENGAHVEVHCKSDYNPDYFFSINYICHFAVIRRAHLASIGDFRDGFDGAQDYDLLLRATERSDRIVHIPKVLYHWRKIEGSTASTSTAKPKTTEAGKNALIESMQRRGIDCAVELGPYPNTFRVRRTILGNPLVSILIPFREQPKLLDACVSSILEKTRYQNFEILCIDNGSVEPATLATIGSLQQRDPRVRVLRYDAPFNYSAINNFGVTHARGEHILLLNNDTEVIGEEWLDSMLEHSQRPEVGVVGARLLYEDGTIQHAGVLVGPGGVAGHAHLFLPGDHPGYFARAQLVQNLSAVTFACAMTRRDVFEQLGGLNENELKIAFNDVDYCLRVREAGYLIVYTPYALLHHYESKSRGYEDTPEKQARFSNEVRYMQKRHAAILERGDPYYNPQLSLSNTFHPDAGYAQELP</sequence>
<dbReference type="Proteomes" id="UP000291562">
    <property type="component" value="Chromosome"/>
</dbReference>
<feature type="domain" description="Glycosyltransferase 2-like" evidence="2">
    <location>
        <begin position="504"/>
        <end position="620"/>
    </location>
</feature>
<name>A0A411HN04_9GAMM</name>
<gene>
    <name evidence="3" type="ORF">ELE36_16635</name>
</gene>
<accession>A0A411HN04</accession>
<organism evidence="3 4">
    <name type="scientific">Pseudolysobacter antarcticus</name>
    <dbReference type="NCBI Taxonomy" id="2511995"/>
    <lineage>
        <taxon>Bacteria</taxon>
        <taxon>Pseudomonadati</taxon>
        <taxon>Pseudomonadota</taxon>
        <taxon>Gammaproteobacteria</taxon>
        <taxon>Lysobacterales</taxon>
        <taxon>Rhodanobacteraceae</taxon>
        <taxon>Pseudolysobacter</taxon>
    </lineage>
</organism>
<evidence type="ECO:0000259" key="2">
    <source>
        <dbReference type="Pfam" id="PF00535"/>
    </source>
</evidence>
<dbReference type="CDD" id="cd04184">
    <property type="entry name" value="GT2_RfbC_Mx_like"/>
    <property type="match status" value="1"/>
</dbReference>
<dbReference type="OrthoDB" id="9179784at2"/>
<proteinExistence type="predicted"/>
<dbReference type="PANTHER" id="PTHR43179">
    <property type="entry name" value="RHAMNOSYLTRANSFERASE WBBL"/>
    <property type="match status" value="1"/>
</dbReference>
<keyword evidence="3" id="KW-0808">Transferase</keyword>
<dbReference type="InterPro" id="IPR001173">
    <property type="entry name" value="Glyco_trans_2-like"/>
</dbReference>
<keyword evidence="1" id="KW-0175">Coiled coil</keyword>
<dbReference type="InterPro" id="IPR027417">
    <property type="entry name" value="P-loop_NTPase"/>
</dbReference>
<dbReference type="InterPro" id="IPR029044">
    <property type="entry name" value="Nucleotide-diphossugar_trans"/>
</dbReference>
<dbReference type="PANTHER" id="PTHR43179:SF7">
    <property type="entry name" value="RHAMNOSYLTRANSFERASE WBBL"/>
    <property type="match status" value="1"/>
</dbReference>
<dbReference type="RefSeq" id="WP_129835265.1">
    <property type="nucleotide sequence ID" value="NZ_CP035704.1"/>
</dbReference>
<dbReference type="AlphaFoldDB" id="A0A411HN04"/>
<feature type="domain" description="Glycosyltransferase 2-like" evidence="2">
    <location>
        <begin position="760"/>
        <end position="939"/>
    </location>
</feature>
<dbReference type="Gene3D" id="3.90.550.10">
    <property type="entry name" value="Spore Coat Polysaccharide Biosynthesis Protein SpsA, Chain A"/>
    <property type="match status" value="2"/>
</dbReference>
<dbReference type="KEGG" id="xbc:ELE36_16635"/>